<keyword evidence="4" id="KW-0479">Metal-binding</keyword>
<evidence type="ECO:0000256" key="8">
    <source>
        <dbReference type="ARBA" id="ARBA00022842"/>
    </source>
</evidence>
<evidence type="ECO:0000256" key="5">
    <source>
        <dbReference type="ARBA" id="ARBA00022741"/>
    </source>
</evidence>
<protein>
    <submittedName>
        <fullName evidence="14">6-phosphofructokinase</fullName>
        <ecNumber evidence="14">2.7.1.11</ecNumber>
    </submittedName>
</protein>
<proteinExistence type="inferred from homology"/>
<dbReference type="GO" id="GO:0006002">
    <property type="term" value="P:fructose 6-phosphate metabolic process"/>
    <property type="evidence" value="ECO:0007669"/>
    <property type="project" value="InterPro"/>
</dbReference>
<keyword evidence="6 14" id="KW-0418">Kinase</keyword>
<dbReference type="RefSeq" id="WP_146589630.1">
    <property type="nucleotide sequence ID" value="NZ_SJPO01000009.1"/>
</dbReference>
<evidence type="ECO:0000256" key="2">
    <source>
        <dbReference type="ARBA" id="ARBA00003138"/>
    </source>
</evidence>
<dbReference type="Gene3D" id="3.40.50.450">
    <property type="match status" value="1"/>
</dbReference>
<dbReference type="NCBIfam" id="NF005301">
    <property type="entry name" value="PRK06830.1"/>
    <property type="match status" value="1"/>
</dbReference>
<keyword evidence="5" id="KW-0547">Nucleotide-binding</keyword>
<evidence type="ECO:0000313" key="15">
    <source>
        <dbReference type="Proteomes" id="UP000318478"/>
    </source>
</evidence>
<dbReference type="UniPathway" id="UPA00109">
    <property type="reaction ID" value="UER00182"/>
</dbReference>
<dbReference type="GO" id="GO:0046872">
    <property type="term" value="F:metal ion binding"/>
    <property type="evidence" value="ECO:0007669"/>
    <property type="project" value="UniProtKB-KW"/>
</dbReference>
<evidence type="ECO:0000256" key="4">
    <source>
        <dbReference type="ARBA" id="ARBA00022723"/>
    </source>
</evidence>
<dbReference type="FunFam" id="3.40.50.450:FF:000002">
    <property type="entry name" value="ATP-dependent 6-phosphofructokinase"/>
    <property type="match status" value="1"/>
</dbReference>
<evidence type="ECO:0000256" key="9">
    <source>
        <dbReference type="ARBA" id="ARBA00023152"/>
    </source>
</evidence>
<comment type="catalytic activity">
    <reaction evidence="11">
        <text>beta-D-fructose 6-phosphate + ATP = beta-D-fructose 1,6-bisphosphate + ADP + H(+)</text>
        <dbReference type="Rhea" id="RHEA:16109"/>
        <dbReference type="ChEBI" id="CHEBI:15378"/>
        <dbReference type="ChEBI" id="CHEBI:30616"/>
        <dbReference type="ChEBI" id="CHEBI:32966"/>
        <dbReference type="ChEBI" id="CHEBI:57634"/>
        <dbReference type="ChEBI" id="CHEBI:456216"/>
        <dbReference type="EC" id="2.7.1.11"/>
    </reaction>
</comment>
<sequence length="426" mass="46717">MLTQEDLRITSLGPRKLLSPLRHLREGPRSFVPDDRRVMYHIEYCGDEIVNPLGFEKAGPREQLYFDPAECRAAIVTCGGLCPGLNNIIRNLYYKLHGDYGVPTILGIRNGYLGLNPELGREPFPLTDSVVEQIHHQGGTILGTSRGPQDARVMVDYLESLGVNLFFPIGGDGTQKGAHLIAQEIERRGLKIAVVGVPKTIDNDIKFCYRSFGYLSAVSEAETVIDRAHVEAKSTPRGVGLVKLMGREAGFIAAAATIASGEVNFTLIPEAPFSLDELLPAIGRRLDKRDHAVIVVAEGAGQDLIDHEQGRDKSGNRKLGDIGPFLKQAITDHFNEVGKPAAVKYFDPSYYIRSVQANAADSLLCEMFARCAAHAALAGKTDLFIGLWNNRPVHVPLRVSVGQVKRMEPARDLWSAVLATTGQEKW</sequence>
<dbReference type="EC" id="2.7.1.11" evidence="14"/>
<dbReference type="GO" id="GO:0047334">
    <property type="term" value="F:diphosphate-fructose-6-phosphate 1-phosphotransferase activity"/>
    <property type="evidence" value="ECO:0007669"/>
    <property type="project" value="UniProtKB-EC"/>
</dbReference>
<dbReference type="SUPFAM" id="SSF53784">
    <property type="entry name" value="Phosphofructokinase"/>
    <property type="match status" value="1"/>
</dbReference>
<comment type="cofactor">
    <cofactor evidence="1">
        <name>Mg(2+)</name>
        <dbReference type="ChEBI" id="CHEBI:18420"/>
    </cofactor>
</comment>
<dbReference type="PRINTS" id="PR00476">
    <property type="entry name" value="PHFRCTKINASE"/>
</dbReference>
<dbReference type="GO" id="GO:0005737">
    <property type="term" value="C:cytoplasm"/>
    <property type="evidence" value="ECO:0007669"/>
    <property type="project" value="UniProtKB-ARBA"/>
</dbReference>
<evidence type="ECO:0000256" key="7">
    <source>
        <dbReference type="ARBA" id="ARBA00022840"/>
    </source>
</evidence>
<comment type="function">
    <text evidence="2">Catalyzes the phosphorylation of D-fructose 6-phosphate, the first committing step of glycolysis. Uses inorganic phosphate (PPi) as phosphoryl donor instead of ATP like common ATP-dependent phosphofructokinases (ATP-PFKs), which renders the reaction reversible, and can thus function both in glycolysis and gluconeogenesis. Consistently, PPi-PFK can replace the enzymes of both the forward (ATP-PFK) and reverse (fructose-bisphosphatase (FBPase)) reactions.</text>
</comment>
<evidence type="ECO:0000256" key="6">
    <source>
        <dbReference type="ARBA" id="ARBA00022777"/>
    </source>
</evidence>
<evidence type="ECO:0000256" key="10">
    <source>
        <dbReference type="ARBA" id="ARBA00038478"/>
    </source>
</evidence>
<name>A0A5C5YDJ2_9BACT</name>
<dbReference type="OrthoDB" id="9802503at2"/>
<comment type="similarity">
    <text evidence="10">Belongs to the phosphofructokinase type A (PFKA) family.</text>
</comment>
<dbReference type="GO" id="GO:0003872">
    <property type="term" value="F:6-phosphofructokinase activity"/>
    <property type="evidence" value="ECO:0007669"/>
    <property type="project" value="UniProtKB-EC"/>
</dbReference>
<organism evidence="14 15">
    <name type="scientific">Posidoniimonas polymericola</name>
    <dbReference type="NCBI Taxonomy" id="2528002"/>
    <lineage>
        <taxon>Bacteria</taxon>
        <taxon>Pseudomonadati</taxon>
        <taxon>Planctomycetota</taxon>
        <taxon>Planctomycetia</taxon>
        <taxon>Pirellulales</taxon>
        <taxon>Lacipirellulaceae</taxon>
        <taxon>Posidoniimonas</taxon>
    </lineage>
</organism>
<dbReference type="InterPro" id="IPR035966">
    <property type="entry name" value="PKF_sf"/>
</dbReference>
<dbReference type="InterPro" id="IPR050929">
    <property type="entry name" value="PFKA"/>
</dbReference>
<dbReference type="PIRSF" id="PIRSF000534">
    <property type="entry name" value="PPi_PFK_TP0108"/>
    <property type="match status" value="1"/>
</dbReference>
<evidence type="ECO:0000256" key="3">
    <source>
        <dbReference type="ARBA" id="ARBA00022679"/>
    </source>
</evidence>
<accession>A0A5C5YDJ2</accession>
<dbReference type="Pfam" id="PF00365">
    <property type="entry name" value="PFK"/>
    <property type="match status" value="1"/>
</dbReference>
<evidence type="ECO:0000256" key="1">
    <source>
        <dbReference type="ARBA" id="ARBA00001946"/>
    </source>
</evidence>
<keyword evidence="7" id="KW-0067">ATP-binding</keyword>
<dbReference type="InterPro" id="IPR012004">
    <property type="entry name" value="PyroP-dep_PFK_TP0108"/>
</dbReference>
<dbReference type="InterPro" id="IPR000023">
    <property type="entry name" value="Phosphofructokinase_dom"/>
</dbReference>
<comment type="catalytic activity">
    <reaction evidence="12">
        <text>beta-D-fructose 6-phosphate + diphosphate = beta-D-fructose 1,6-bisphosphate + phosphate + H(+)</text>
        <dbReference type="Rhea" id="RHEA:13613"/>
        <dbReference type="ChEBI" id="CHEBI:15378"/>
        <dbReference type="ChEBI" id="CHEBI:32966"/>
        <dbReference type="ChEBI" id="CHEBI:33019"/>
        <dbReference type="ChEBI" id="CHEBI:43474"/>
        <dbReference type="ChEBI" id="CHEBI:57634"/>
        <dbReference type="EC" id="2.7.1.90"/>
    </reaction>
</comment>
<evidence type="ECO:0000259" key="13">
    <source>
        <dbReference type="Pfam" id="PF00365"/>
    </source>
</evidence>
<dbReference type="Proteomes" id="UP000318478">
    <property type="component" value="Unassembled WGS sequence"/>
</dbReference>
<gene>
    <name evidence="14" type="primary">pfkA_2</name>
    <name evidence="14" type="ORF">Pla123a_37010</name>
</gene>
<keyword evidence="3 14" id="KW-0808">Transferase</keyword>
<keyword evidence="8" id="KW-0460">Magnesium</keyword>
<keyword evidence="9" id="KW-0324">Glycolysis</keyword>
<evidence type="ECO:0000256" key="11">
    <source>
        <dbReference type="ARBA" id="ARBA00048070"/>
    </source>
</evidence>
<dbReference type="AlphaFoldDB" id="A0A5C5YDJ2"/>
<dbReference type="PANTHER" id="PTHR45770">
    <property type="entry name" value="ATP-DEPENDENT 6-PHOSPHOFRUCTOKINASE 1"/>
    <property type="match status" value="1"/>
</dbReference>
<evidence type="ECO:0000256" key="12">
    <source>
        <dbReference type="ARBA" id="ARBA00048072"/>
    </source>
</evidence>
<evidence type="ECO:0000313" key="14">
    <source>
        <dbReference type="EMBL" id="TWT73807.1"/>
    </source>
</evidence>
<dbReference type="InterPro" id="IPR022953">
    <property type="entry name" value="ATP_PFK"/>
</dbReference>
<dbReference type="GO" id="GO:0005524">
    <property type="term" value="F:ATP binding"/>
    <property type="evidence" value="ECO:0007669"/>
    <property type="project" value="UniProtKB-KW"/>
</dbReference>
<reference evidence="14 15" key="1">
    <citation type="submission" date="2019-02" db="EMBL/GenBank/DDBJ databases">
        <title>Deep-cultivation of Planctomycetes and their phenomic and genomic characterization uncovers novel biology.</title>
        <authorList>
            <person name="Wiegand S."/>
            <person name="Jogler M."/>
            <person name="Boedeker C."/>
            <person name="Pinto D."/>
            <person name="Vollmers J."/>
            <person name="Rivas-Marin E."/>
            <person name="Kohn T."/>
            <person name="Peeters S.H."/>
            <person name="Heuer A."/>
            <person name="Rast P."/>
            <person name="Oberbeckmann S."/>
            <person name="Bunk B."/>
            <person name="Jeske O."/>
            <person name="Meyerdierks A."/>
            <person name="Storesund J.E."/>
            <person name="Kallscheuer N."/>
            <person name="Luecker S."/>
            <person name="Lage O.M."/>
            <person name="Pohl T."/>
            <person name="Merkel B.J."/>
            <person name="Hornburger P."/>
            <person name="Mueller R.-W."/>
            <person name="Bruemmer F."/>
            <person name="Labrenz M."/>
            <person name="Spormann A.M."/>
            <person name="Op Den Camp H."/>
            <person name="Overmann J."/>
            <person name="Amann R."/>
            <person name="Jetten M.S.M."/>
            <person name="Mascher T."/>
            <person name="Medema M.H."/>
            <person name="Devos D.P."/>
            <person name="Kaster A.-K."/>
            <person name="Ovreas L."/>
            <person name="Rohde M."/>
            <person name="Galperin M.Y."/>
            <person name="Jogler C."/>
        </authorList>
    </citation>
    <scope>NUCLEOTIDE SEQUENCE [LARGE SCALE GENOMIC DNA]</scope>
    <source>
        <strain evidence="14 15">Pla123a</strain>
    </source>
</reference>
<dbReference type="EMBL" id="SJPO01000009">
    <property type="protein sequence ID" value="TWT73807.1"/>
    <property type="molecule type" value="Genomic_DNA"/>
</dbReference>
<comment type="caution">
    <text evidence="14">The sequence shown here is derived from an EMBL/GenBank/DDBJ whole genome shotgun (WGS) entry which is preliminary data.</text>
</comment>
<feature type="domain" description="Phosphofructokinase" evidence="13">
    <location>
        <begin position="72"/>
        <end position="374"/>
    </location>
</feature>
<keyword evidence="15" id="KW-1185">Reference proteome</keyword>